<dbReference type="EMBL" id="GDJX01019265">
    <property type="protein sequence ID" value="JAT48671.1"/>
    <property type="molecule type" value="Transcribed_RNA"/>
</dbReference>
<proteinExistence type="predicted"/>
<evidence type="ECO:0000313" key="1">
    <source>
        <dbReference type="EMBL" id="JAT48671.1"/>
    </source>
</evidence>
<organism evidence="1">
    <name type="scientific">Anthurium amnicola</name>
    <dbReference type="NCBI Taxonomy" id="1678845"/>
    <lineage>
        <taxon>Eukaryota</taxon>
        <taxon>Viridiplantae</taxon>
        <taxon>Streptophyta</taxon>
        <taxon>Embryophyta</taxon>
        <taxon>Tracheophyta</taxon>
        <taxon>Spermatophyta</taxon>
        <taxon>Magnoliopsida</taxon>
        <taxon>Liliopsida</taxon>
        <taxon>Araceae</taxon>
        <taxon>Pothoideae</taxon>
        <taxon>Potheae</taxon>
        <taxon>Anthurium</taxon>
    </lineage>
</organism>
<dbReference type="PANTHER" id="PTHR43116:SF3">
    <property type="entry name" value="CLASS I PEPTIDE CHAIN RELEASE FACTOR"/>
    <property type="match status" value="1"/>
</dbReference>
<reference evidence="1" key="1">
    <citation type="submission" date="2015-07" db="EMBL/GenBank/DDBJ databases">
        <title>Transcriptome Assembly of Anthurium amnicola.</title>
        <authorList>
            <person name="Suzuki J."/>
        </authorList>
    </citation>
    <scope>NUCLEOTIDE SEQUENCE</scope>
</reference>
<gene>
    <name evidence="1" type="primary">prfB_1</name>
    <name evidence="1" type="ORF">g.83099</name>
</gene>
<protein>
    <submittedName>
        <fullName evidence="1">Peptide chain release factor 2</fullName>
    </submittedName>
</protein>
<dbReference type="AlphaFoldDB" id="A0A1D1Y221"/>
<feature type="non-terminal residue" evidence="1">
    <location>
        <position position="1"/>
    </location>
</feature>
<dbReference type="PANTHER" id="PTHR43116">
    <property type="entry name" value="PEPTIDE CHAIN RELEASE FACTOR 2"/>
    <property type="match status" value="1"/>
</dbReference>
<dbReference type="InterPro" id="IPR045853">
    <property type="entry name" value="Pep_chain_release_fac_I_sf"/>
</dbReference>
<dbReference type="Gene3D" id="1.20.58.410">
    <property type="entry name" value="Release factor"/>
    <property type="match status" value="1"/>
</dbReference>
<name>A0A1D1Y221_9ARAE</name>
<sequence>LPSAASPASTLMSSLIRPCCSKPFRQRNPFLSLFYAISGLRAGRDHPAPPYAARRPLLRPTDVAGHGRGRAPPRRLALLELGLGALPSSRGFSSEAAEAAAISEPKTSDGMTVDDIVAKGWPILDESEGDWRSHAAAVAQSVHLIKKRLQWRKRLVRLEQLAAEMNKPDLWDNPVYAGMVSREHGALIGKIKEVNGFECELLEHIDMLKLAREENAEDLELESTRALLKMWRITKEKEQEAFLSGEHDDCSCLIEVICTYTPLFLCAQSGIFPFVFLACQYGMSLANLLRPFMVLL</sequence>
<dbReference type="SUPFAM" id="SSF75620">
    <property type="entry name" value="Release factor"/>
    <property type="match status" value="1"/>
</dbReference>
<accession>A0A1D1Y221</accession>